<protein>
    <submittedName>
        <fullName evidence="3">Uncharacterized protein</fullName>
    </submittedName>
</protein>
<dbReference type="OrthoDB" id="2682762at2759"/>
<feature type="coiled-coil region" evidence="1">
    <location>
        <begin position="501"/>
        <end position="528"/>
    </location>
</feature>
<dbReference type="GeneID" id="64703875"/>
<evidence type="ECO:0000256" key="2">
    <source>
        <dbReference type="SAM" id="MobiDB-lite"/>
    </source>
</evidence>
<organism evidence="3 4">
    <name type="scientific">Suillus discolor</name>
    <dbReference type="NCBI Taxonomy" id="1912936"/>
    <lineage>
        <taxon>Eukaryota</taxon>
        <taxon>Fungi</taxon>
        <taxon>Dikarya</taxon>
        <taxon>Basidiomycota</taxon>
        <taxon>Agaricomycotina</taxon>
        <taxon>Agaricomycetes</taxon>
        <taxon>Agaricomycetidae</taxon>
        <taxon>Boletales</taxon>
        <taxon>Suillineae</taxon>
        <taxon>Suillaceae</taxon>
        <taxon>Suillus</taxon>
    </lineage>
</organism>
<feature type="region of interest" description="Disordered" evidence="2">
    <location>
        <begin position="602"/>
        <end position="621"/>
    </location>
</feature>
<feature type="region of interest" description="Disordered" evidence="2">
    <location>
        <begin position="152"/>
        <end position="239"/>
    </location>
</feature>
<dbReference type="AlphaFoldDB" id="A0A9P7F612"/>
<evidence type="ECO:0000256" key="1">
    <source>
        <dbReference type="SAM" id="Coils"/>
    </source>
</evidence>
<sequence length="651" mass="69150">MSAPVQSSLAGLQASTAQLVGIITRARLTPAGTGEAHLALTAQATTLVGAIAWQFEKGPYMPGVVASCSRELMRVRSMTPWVWPNWHSIGHDDPRISKHSWRSKIQAWDALDDHSCDLPVVPNPSTTPLTVDLPSPLPIPSAPVHPSPPVIPSAPVPPFPPGLAGPSTLAPSGFQDKGKGKAVDVSLEPEVGGSRKRKSLLISGESSQPPKSAMKSHKQPKSARIIKSKPIVESEDDEDTIIQPLSRGVPEVVLPRISTLAQGTPHLPRSPRSPKKKSFGPASLTAGSRLEVPESPSTRPEVAATSGTRPEATEDHDTESNASDGDPPVIASFDITIPGPNNPCHYCVKFDWPCATRFDRRRRTPCVSCIHCASKKVKCQPASMGSPPPRTRPGGKSTTHHTRSSTPAPKAPAASQSRARTRSQSRGPMRTPAVPAVTTPQVKSRGRSKTITSTKAPVPAPAPATAPVPSSSVAVPRSALDVPMPDLHSMAIAIRDGAARIAMLEARVREQDGKIDTLQRLHESLRRQVVDQHPSFPLPDMPANASFLLNQSVPPPPSMSPLPSALPALINLDMAHMAVMEPTPLKVEDGSDMIGLVFEPSQVQPEGPQMSGEIVVPDDPGNLVPEYNSVSEEMDIEVPVEPAGGEVDMAT</sequence>
<feature type="compositionally biased region" description="Low complexity" evidence="2">
    <location>
        <begin position="404"/>
        <end position="426"/>
    </location>
</feature>
<proteinExistence type="predicted"/>
<dbReference type="Proteomes" id="UP000823399">
    <property type="component" value="Unassembled WGS sequence"/>
</dbReference>
<accession>A0A9P7F612</accession>
<reference evidence="3" key="1">
    <citation type="journal article" date="2020" name="New Phytol.">
        <title>Comparative genomics reveals dynamic genome evolution in host specialist ectomycorrhizal fungi.</title>
        <authorList>
            <person name="Lofgren L.A."/>
            <person name="Nguyen N.H."/>
            <person name="Vilgalys R."/>
            <person name="Ruytinx J."/>
            <person name="Liao H.L."/>
            <person name="Branco S."/>
            <person name="Kuo A."/>
            <person name="LaButti K."/>
            <person name="Lipzen A."/>
            <person name="Andreopoulos W."/>
            <person name="Pangilinan J."/>
            <person name="Riley R."/>
            <person name="Hundley H."/>
            <person name="Na H."/>
            <person name="Barry K."/>
            <person name="Grigoriev I.V."/>
            <person name="Stajich J.E."/>
            <person name="Kennedy P.G."/>
        </authorList>
    </citation>
    <scope>NUCLEOTIDE SEQUENCE</scope>
    <source>
        <strain evidence="3">FC423</strain>
    </source>
</reference>
<evidence type="ECO:0000313" key="3">
    <source>
        <dbReference type="EMBL" id="KAG2106976.1"/>
    </source>
</evidence>
<keyword evidence="1" id="KW-0175">Coiled coil</keyword>
<feature type="compositionally biased region" description="Basic residues" evidence="2">
    <location>
        <begin position="214"/>
        <end position="227"/>
    </location>
</feature>
<keyword evidence="4" id="KW-1185">Reference proteome</keyword>
<dbReference type="RefSeq" id="XP_041291915.1">
    <property type="nucleotide sequence ID" value="XM_041441616.1"/>
</dbReference>
<dbReference type="EMBL" id="JABBWM010000033">
    <property type="protein sequence ID" value="KAG2106976.1"/>
    <property type="molecule type" value="Genomic_DNA"/>
</dbReference>
<feature type="region of interest" description="Disordered" evidence="2">
    <location>
        <begin position="378"/>
        <end position="471"/>
    </location>
</feature>
<comment type="caution">
    <text evidence="3">The sequence shown here is derived from an EMBL/GenBank/DDBJ whole genome shotgun (WGS) entry which is preliminary data.</text>
</comment>
<feature type="region of interest" description="Disordered" evidence="2">
    <location>
        <begin position="260"/>
        <end position="334"/>
    </location>
</feature>
<name>A0A9P7F612_9AGAM</name>
<gene>
    <name evidence="3" type="ORF">F5147DRAFT_774577</name>
</gene>
<evidence type="ECO:0000313" key="4">
    <source>
        <dbReference type="Proteomes" id="UP000823399"/>
    </source>
</evidence>
<feature type="compositionally biased region" description="Pro residues" evidence="2">
    <location>
        <begin position="152"/>
        <end position="163"/>
    </location>
</feature>